<organism evidence="1 2">
    <name type="scientific">Agromyces luteolus</name>
    <dbReference type="NCBI Taxonomy" id="88373"/>
    <lineage>
        <taxon>Bacteria</taxon>
        <taxon>Bacillati</taxon>
        <taxon>Actinomycetota</taxon>
        <taxon>Actinomycetes</taxon>
        <taxon>Micrococcales</taxon>
        <taxon>Microbacteriaceae</taxon>
        <taxon>Agromyces</taxon>
    </lineage>
</organism>
<protein>
    <submittedName>
        <fullName evidence="1">Histone deacetylase</fullName>
    </submittedName>
</protein>
<dbReference type="Proteomes" id="UP000480122">
    <property type="component" value="Unassembled WGS sequence"/>
</dbReference>
<dbReference type="RefSeq" id="WP_166549002.1">
    <property type="nucleotide sequence ID" value="NZ_BAAAIA010000013.1"/>
</dbReference>
<comment type="caution">
    <text evidence="1">The sequence shown here is derived from an EMBL/GenBank/DDBJ whole genome shotgun (WGS) entry which is preliminary data.</text>
</comment>
<dbReference type="Gene3D" id="3.10.490.10">
    <property type="entry name" value="Gamma-glutamyl cyclotransferase-like"/>
    <property type="match status" value="1"/>
</dbReference>
<dbReference type="EMBL" id="WODA01000026">
    <property type="protein sequence ID" value="MUN09042.1"/>
    <property type="molecule type" value="Genomic_DNA"/>
</dbReference>
<evidence type="ECO:0000313" key="2">
    <source>
        <dbReference type="Proteomes" id="UP000480122"/>
    </source>
</evidence>
<accession>A0A7C9HPC9</accession>
<proteinExistence type="predicted"/>
<gene>
    <name evidence="1" type="ORF">GLX25_18210</name>
</gene>
<name>A0A7C9HPC9_9MICO</name>
<evidence type="ECO:0000313" key="1">
    <source>
        <dbReference type="EMBL" id="MUN09042.1"/>
    </source>
</evidence>
<sequence>MDRVWYVAYGSNLSSRRFRCYVAGGRPEGGARTYVGCRDRTEPLEDAPVDVPGAVYFGGASRVWGGGIATYDPHARGSLAGRAYLLTVGQLADVVAQETRTPVEAALDLGRMHPATGRLHLGPGRYRTLVRVGARRGIPLVTLAADHERDVAAPSAAYLRTMAAGLRESRGWPPAIVGRYLAALAGARPRWTPSAITDLARVAA</sequence>
<reference evidence="1 2" key="1">
    <citation type="submission" date="2019-11" db="EMBL/GenBank/DDBJ databases">
        <title>Agromyces kandeliae sp. nov., isolated from mangrove soil.</title>
        <authorList>
            <person name="Wang R."/>
        </authorList>
    </citation>
    <scope>NUCLEOTIDE SEQUENCE [LARGE SCALE GENOMIC DNA]</scope>
    <source>
        <strain evidence="1 2">JCM 11431</strain>
    </source>
</reference>
<keyword evidence="2" id="KW-1185">Reference proteome</keyword>
<dbReference type="AlphaFoldDB" id="A0A7C9HPC9"/>